<name>A0A066YLE3_9ACTN</name>
<dbReference type="Gene3D" id="1.10.1200.10">
    <property type="entry name" value="ACP-like"/>
    <property type="match status" value="1"/>
</dbReference>
<sequence length="105" mass="10706">MSLDIPVTASAATPEAAPPSDEAALTAELSAVFGRILELDHVPADGNFFLLGGDSLIATRVLSAVARRHGVELTFDDFLTDPTPAGLASRIVAAAAEHGAPAATR</sequence>
<dbReference type="EMBL" id="JNBY01000126">
    <property type="protein sequence ID" value="KDN81992.1"/>
    <property type="molecule type" value="Genomic_DNA"/>
</dbReference>
<evidence type="ECO:0000313" key="5">
    <source>
        <dbReference type="EMBL" id="KDN81992.1"/>
    </source>
</evidence>
<proteinExistence type="predicted"/>
<feature type="region of interest" description="Disordered" evidence="3">
    <location>
        <begin position="1"/>
        <end position="21"/>
    </location>
</feature>
<dbReference type="PANTHER" id="PTHR45527">
    <property type="entry name" value="NONRIBOSOMAL PEPTIDE SYNTHETASE"/>
    <property type="match status" value="1"/>
</dbReference>
<dbReference type="GO" id="GO:0044550">
    <property type="term" value="P:secondary metabolite biosynthetic process"/>
    <property type="evidence" value="ECO:0007669"/>
    <property type="project" value="TreeGrafter"/>
</dbReference>
<dbReference type="SUPFAM" id="SSF47336">
    <property type="entry name" value="ACP-like"/>
    <property type="match status" value="1"/>
</dbReference>
<evidence type="ECO:0000256" key="1">
    <source>
        <dbReference type="ARBA" id="ARBA00022450"/>
    </source>
</evidence>
<dbReference type="GO" id="GO:0005737">
    <property type="term" value="C:cytoplasm"/>
    <property type="evidence" value="ECO:0007669"/>
    <property type="project" value="TreeGrafter"/>
</dbReference>
<gene>
    <name evidence="5" type="ORF">KCH_61460</name>
</gene>
<dbReference type="PANTHER" id="PTHR45527:SF1">
    <property type="entry name" value="FATTY ACID SYNTHASE"/>
    <property type="match status" value="1"/>
</dbReference>
<evidence type="ECO:0000259" key="4">
    <source>
        <dbReference type="PROSITE" id="PS50075"/>
    </source>
</evidence>
<dbReference type="InterPro" id="IPR006162">
    <property type="entry name" value="Ppantetheine_attach_site"/>
</dbReference>
<evidence type="ECO:0000256" key="3">
    <source>
        <dbReference type="SAM" id="MobiDB-lite"/>
    </source>
</evidence>
<dbReference type="Pfam" id="PF00550">
    <property type="entry name" value="PP-binding"/>
    <property type="match status" value="1"/>
</dbReference>
<feature type="domain" description="Carrier" evidence="4">
    <location>
        <begin position="20"/>
        <end position="95"/>
    </location>
</feature>
<evidence type="ECO:0000256" key="2">
    <source>
        <dbReference type="ARBA" id="ARBA00022553"/>
    </source>
</evidence>
<evidence type="ECO:0000313" key="6">
    <source>
        <dbReference type="Proteomes" id="UP000027178"/>
    </source>
</evidence>
<organism evidence="5 6">
    <name type="scientific">Kitasatospora cheerisanensis KCTC 2395</name>
    <dbReference type="NCBI Taxonomy" id="1348663"/>
    <lineage>
        <taxon>Bacteria</taxon>
        <taxon>Bacillati</taxon>
        <taxon>Actinomycetota</taxon>
        <taxon>Actinomycetes</taxon>
        <taxon>Kitasatosporales</taxon>
        <taxon>Streptomycetaceae</taxon>
        <taxon>Kitasatospora</taxon>
    </lineage>
</organism>
<dbReference type="RefSeq" id="WP_084223982.1">
    <property type="nucleotide sequence ID" value="NZ_KK853997.1"/>
</dbReference>
<comment type="caution">
    <text evidence="5">The sequence shown here is derived from an EMBL/GenBank/DDBJ whole genome shotgun (WGS) entry which is preliminary data.</text>
</comment>
<dbReference type="InterPro" id="IPR036736">
    <property type="entry name" value="ACP-like_sf"/>
</dbReference>
<dbReference type="PROSITE" id="PS50075">
    <property type="entry name" value="CARRIER"/>
    <property type="match status" value="1"/>
</dbReference>
<dbReference type="PATRIC" id="fig|1348663.4.peg.5947"/>
<accession>A0A066YLE3</accession>
<keyword evidence="1" id="KW-0596">Phosphopantetheine</keyword>
<dbReference type="PROSITE" id="PS00012">
    <property type="entry name" value="PHOSPHOPANTETHEINE"/>
    <property type="match status" value="1"/>
</dbReference>
<feature type="compositionally biased region" description="Low complexity" evidence="3">
    <location>
        <begin position="8"/>
        <end position="21"/>
    </location>
</feature>
<keyword evidence="6" id="KW-1185">Reference proteome</keyword>
<protein>
    <recommendedName>
        <fullName evidence="4">Carrier domain-containing protein</fullName>
    </recommendedName>
</protein>
<dbReference type="OrthoDB" id="2085352at2"/>
<keyword evidence="2" id="KW-0597">Phosphoprotein</keyword>
<dbReference type="InterPro" id="IPR009081">
    <property type="entry name" value="PP-bd_ACP"/>
</dbReference>
<reference evidence="5 6" key="1">
    <citation type="submission" date="2014-05" db="EMBL/GenBank/DDBJ databases">
        <title>Draft Genome Sequence of Kitasatospora cheerisanensis KCTC 2395.</title>
        <authorList>
            <person name="Nam D.H."/>
        </authorList>
    </citation>
    <scope>NUCLEOTIDE SEQUENCE [LARGE SCALE GENOMIC DNA]</scope>
    <source>
        <strain evidence="5 6">KCTC 2395</strain>
    </source>
</reference>
<dbReference type="HOGENOM" id="CLU_2232929_0_0_11"/>
<dbReference type="eggNOG" id="COG1020">
    <property type="taxonomic scope" value="Bacteria"/>
</dbReference>
<dbReference type="Proteomes" id="UP000027178">
    <property type="component" value="Unassembled WGS sequence"/>
</dbReference>
<dbReference type="AlphaFoldDB" id="A0A066YLE3"/>
<dbReference type="GO" id="GO:0043041">
    <property type="term" value="P:amino acid activation for nonribosomal peptide biosynthetic process"/>
    <property type="evidence" value="ECO:0007669"/>
    <property type="project" value="TreeGrafter"/>
</dbReference>
<dbReference type="GO" id="GO:0031177">
    <property type="term" value="F:phosphopantetheine binding"/>
    <property type="evidence" value="ECO:0007669"/>
    <property type="project" value="TreeGrafter"/>
</dbReference>